<dbReference type="PANTHER" id="PTHR34216">
    <property type="match status" value="1"/>
</dbReference>
<dbReference type="PROSITE" id="PS51677">
    <property type="entry name" value="NODB"/>
    <property type="match status" value="1"/>
</dbReference>
<dbReference type="EMBL" id="UINC01167319">
    <property type="protein sequence ID" value="SVD69764.1"/>
    <property type="molecule type" value="Genomic_DNA"/>
</dbReference>
<dbReference type="AlphaFoldDB" id="A0A382XFX8"/>
<dbReference type="InterPro" id="IPR002509">
    <property type="entry name" value="NODB_dom"/>
</dbReference>
<keyword evidence="2" id="KW-0732">Signal</keyword>
<gene>
    <name evidence="4" type="ORF">METZ01_LOCUS422618</name>
</gene>
<feature type="domain" description="NodB homology" evidence="3">
    <location>
        <begin position="1"/>
        <end position="210"/>
    </location>
</feature>
<proteinExistence type="predicted"/>
<evidence type="ECO:0000256" key="1">
    <source>
        <dbReference type="ARBA" id="ARBA00004613"/>
    </source>
</evidence>
<dbReference type="SUPFAM" id="SSF88713">
    <property type="entry name" value="Glycoside hydrolase/deacetylase"/>
    <property type="match status" value="1"/>
</dbReference>
<dbReference type="InterPro" id="IPR011330">
    <property type="entry name" value="Glyco_hydro/deAcase_b/a-brl"/>
</dbReference>
<organism evidence="4">
    <name type="scientific">marine metagenome</name>
    <dbReference type="NCBI Taxonomy" id="408172"/>
    <lineage>
        <taxon>unclassified sequences</taxon>
        <taxon>metagenomes</taxon>
        <taxon>ecological metagenomes</taxon>
    </lineage>
</organism>
<comment type="subcellular location">
    <subcellularLocation>
        <location evidence="1">Secreted</location>
    </subcellularLocation>
</comment>
<evidence type="ECO:0000313" key="4">
    <source>
        <dbReference type="EMBL" id="SVD69764.1"/>
    </source>
</evidence>
<dbReference type="GO" id="GO:0016810">
    <property type="term" value="F:hydrolase activity, acting on carbon-nitrogen (but not peptide) bonds"/>
    <property type="evidence" value="ECO:0007669"/>
    <property type="project" value="InterPro"/>
</dbReference>
<dbReference type="Pfam" id="PF01522">
    <property type="entry name" value="Polysacc_deac_1"/>
    <property type="match status" value="1"/>
</dbReference>
<dbReference type="GO" id="GO:0005975">
    <property type="term" value="P:carbohydrate metabolic process"/>
    <property type="evidence" value="ECO:0007669"/>
    <property type="project" value="InterPro"/>
</dbReference>
<evidence type="ECO:0000256" key="2">
    <source>
        <dbReference type="ARBA" id="ARBA00022729"/>
    </source>
</evidence>
<accession>A0A382XFX8</accession>
<dbReference type="GO" id="GO:0005576">
    <property type="term" value="C:extracellular region"/>
    <property type="evidence" value="ECO:0007669"/>
    <property type="project" value="UniProtKB-SubCell"/>
</dbReference>
<name>A0A382XFX8_9ZZZZ</name>
<sequence length="210" mass="24102">PIINKEILDVHAIHFILASANDKKGLVKDLHTECLANGITQKKFTSLWTELAKPNRFDSPEVIFVKRMLQRNLPENIRNLITKNLFEKYLGKTESEFCNELYMSKKDIETMVCEGMYIGSHTYNHYFLNSVDKLTQENEIDKSIDFLGSVGAPIENWIMCYPYGAYNADTLSILKKRNCSVGLTTKVGDVSLYSDNLLELNRFDTNDFPQ</sequence>
<dbReference type="InterPro" id="IPR051398">
    <property type="entry name" value="Polysacch_Deacetylase"/>
</dbReference>
<evidence type="ECO:0000259" key="3">
    <source>
        <dbReference type="PROSITE" id="PS51677"/>
    </source>
</evidence>
<protein>
    <recommendedName>
        <fullName evidence="3">NodB homology domain-containing protein</fullName>
    </recommendedName>
</protein>
<feature type="non-terminal residue" evidence="4">
    <location>
        <position position="1"/>
    </location>
</feature>
<dbReference type="Gene3D" id="3.20.20.370">
    <property type="entry name" value="Glycoside hydrolase/deacetylase"/>
    <property type="match status" value="1"/>
</dbReference>
<dbReference type="PANTHER" id="PTHR34216:SF3">
    <property type="entry name" value="POLY-BETA-1,6-N-ACETYL-D-GLUCOSAMINE N-DEACETYLASE"/>
    <property type="match status" value="1"/>
</dbReference>
<reference evidence="4" key="1">
    <citation type="submission" date="2018-05" db="EMBL/GenBank/DDBJ databases">
        <authorList>
            <person name="Lanie J.A."/>
            <person name="Ng W.-L."/>
            <person name="Kazmierczak K.M."/>
            <person name="Andrzejewski T.M."/>
            <person name="Davidsen T.M."/>
            <person name="Wayne K.J."/>
            <person name="Tettelin H."/>
            <person name="Glass J.I."/>
            <person name="Rusch D."/>
            <person name="Podicherti R."/>
            <person name="Tsui H.-C.T."/>
            <person name="Winkler M.E."/>
        </authorList>
    </citation>
    <scope>NUCLEOTIDE SEQUENCE</scope>
</reference>